<dbReference type="Proteomes" id="UP001186944">
    <property type="component" value="Unassembled WGS sequence"/>
</dbReference>
<evidence type="ECO:0000259" key="2">
    <source>
        <dbReference type="Pfam" id="PF03109"/>
    </source>
</evidence>
<dbReference type="InterPro" id="IPR004147">
    <property type="entry name" value="ABC1_dom"/>
</dbReference>
<dbReference type="InterPro" id="IPR051130">
    <property type="entry name" value="Mito_struct-func_regulator"/>
</dbReference>
<comment type="similarity">
    <text evidence="1">Belongs to the protein kinase superfamily. ADCK protein kinase family.</text>
</comment>
<dbReference type="InterPro" id="IPR045307">
    <property type="entry name" value="ADCK1_dom"/>
</dbReference>
<dbReference type="AlphaFoldDB" id="A0AA88XJ78"/>
<dbReference type="SUPFAM" id="SSF56112">
    <property type="entry name" value="Protein kinase-like (PK-like)"/>
    <property type="match status" value="1"/>
</dbReference>
<reference evidence="3" key="1">
    <citation type="submission" date="2019-08" db="EMBL/GenBank/DDBJ databases">
        <title>The improved chromosome-level genome for the pearl oyster Pinctada fucata martensii using PacBio sequencing and Hi-C.</title>
        <authorList>
            <person name="Zheng Z."/>
        </authorList>
    </citation>
    <scope>NUCLEOTIDE SEQUENCE</scope>
    <source>
        <strain evidence="3">ZZ-2019</strain>
        <tissue evidence="3">Adductor muscle</tissue>
    </source>
</reference>
<proteinExistence type="inferred from homology"/>
<dbReference type="CDD" id="cd13969">
    <property type="entry name" value="ADCK1-like"/>
    <property type="match status" value="1"/>
</dbReference>
<feature type="domain" description="ABC1 atypical kinase-like" evidence="2">
    <location>
        <begin position="56"/>
        <end position="301"/>
    </location>
</feature>
<protein>
    <recommendedName>
        <fullName evidence="2">ABC1 atypical kinase-like domain-containing protein</fullName>
    </recommendedName>
</protein>
<dbReference type="PANTHER" id="PTHR43173:SF28">
    <property type="entry name" value="AARF DOMAIN CONTAINING KINASE 5"/>
    <property type="match status" value="1"/>
</dbReference>
<comment type="caution">
    <text evidence="3">The sequence shown here is derived from an EMBL/GenBank/DDBJ whole genome shotgun (WGS) entry which is preliminary data.</text>
</comment>
<dbReference type="Pfam" id="PF03109">
    <property type="entry name" value="ABC1"/>
    <property type="match status" value="1"/>
</dbReference>
<organism evidence="3 4">
    <name type="scientific">Pinctada imbricata</name>
    <name type="common">Atlantic pearl-oyster</name>
    <name type="synonym">Pinctada martensii</name>
    <dbReference type="NCBI Taxonomy" id="66713"/>
    <lineage>
        <taxon>Eukaryota</taxon>
        <taxon>Metazoa</taxon>
        <taxon>Spiralia</taxon>
        <taxon>Lophotrochozoa</taxon>
        <taxon>Mollusca</taxon>
        <taxon>Bivalvia</taxon>
        <taxon>Autobranchia</taxon>
        <taxon>Pteriomorphia</taxon>
        <taxon>Pterioida</taxon>
        <taxon>Pterioidea</taxon>
        <taxon>Pteriidae</taxon>
        <taxon>Pinctada</taxon>
    </lineage>
</organism>
<dbReference type="EMBL" id="VSWD01000012">
    <property type="protein sequence ID" value="KAK3086297.1"/>
    <property type="molecule type" value="Genomic_DNA"/>
</dbReference>
<evidence type="ECO:0000313" key="4">
    <source>
        <dbReference type="Proteomes" id="UP001186944"/>
    </source>
</evidence>
<evidence type="ECO:0000256" key="1">
    <source>
        <dbReference type="ARBA" id="ARBA00009670"/>
    </source>
</evidence>
<dbReference type="InterPro" id="IPR011009">
    <property type="entry name" value="Kinase-like_dom_sf"/>
</dbReference>
<dbReference type="PANTHER" id="PTHR43173">
    <property type="entry name" value="ABC1 FAMILY PROTEIN"/>
    <property type="match status" value="1"/>
</dbReference>
<evidence type="ECO:0000313" key="3">
    <source>
        <dbReference type="EMBL" id="KAK3086297.1"/>
    </source>
</evidence>
<name>A0AA88XJ78_PINIB</name>
<sequence length="475" mass="55463">MSEEYAEAIHPCHQRAAQRLLKGCLKNGGLYIKLGQGLVSMNHILPKEYLETLVCLQDKALSRGPHEIEQLFLEDFNQIPQEYFKHFEETPIAAASLAQVHRAVTHEGKEVAVKVQYIDLRDRFAGDIRTCEILLKLIGWVHPKFDFAWALQDLKETLAQELDFENEGRNGERCQRDLKHLPYVYVPKVHWEKTSKRVLTTEYIDGCKISNKEAIKSMGLSLFDIDMKLVRAFSDQIFLHGFVHADPHPGNVFIRKDKNGKAELVLLDHGLYDKLTPTHRQALCSMYKSIVMQDDDGMEKSSNDLGVQDYAVFAFFVRQGPVYFKKPPEFFRHKIKSKKEYYELPKELQEEFMEDYKAIWTRVGDVFRQMPTGLFFIFRYTNMNTIRAICQDHGNIIDRYSVMARSAIRGSRKQGAAEMTYTGRFKAWCELVHYDFQLMKERWKIWVAVVTVRVLQYLGRIPKELDEVMKKEKSR</sequence>
<accession>A0AA88XJ78</accession>
<gene>
    <name evidence="3" type="ORF">FSP39_016491</name>
</gene>
<keyword evidence="4" id="KW-1185">Reference proteome</keyword>